<keyword evidence="1 9" id="KW-0963">Cytoplasm</keyword>
<sequence>MIHSPRPAHSPRNRFHRPPLTGPKRPPESRPVPPLAPGNIRIITLGGVEEIGKNMTAIEYEGDIIVIDAGLEFAGDEAPGVDYIIPDISYLEANKEKIRAVLVSHGHLDHIGGIPFVMPRIDNPIIYTRNLTSLMIKKRHEEFPHLPKLNINIVEKADKIRAGKLTIRFFGVTHTIPDSMGIAIETPYGLIVTPGDYKLEQEDGIPSAREEENYKMFDREKTLLLLCDSTNVENPGFSTPEKLVHKGLDELIKNTHGRLIIGTFASQFERMIKIIELVEKYGRRLVVEGRSMKTNIDVALTATMLKIKKDTIIPTTDIDRYPEDKIVVLATGAQGEEFAALMRMATGNHKNFKFKRGDTVILSSSIIPGNEKTVQKLKDNIARQGAKIIHYRTSETYIHSSGHGNREEIAWLHRKIKPKFFVPIHGHHYMLRVHAELAMELGLSEKNIVIPDNGSVIEISDIGQKIAALKETAAHRVVMVDGLGNSNVEEVVIRDRQMLAQDGMFVIIALIDVASGKIRKSPDIISRGFIYLKESQDLLRQVRLLTKKKIEESTAQMHPINFDYVKNAVRDEIGRYLYQKTHKRPIVLPVLIEV</sequence>
<evidence type="ECO:0000256" key="8">
    <source>
        <dbReference type="ARBA" id="ARBA00022884"/>
    </source>
</evidence>
<comment type="function">
    <text evidence="9">An RNase that has 5'-3' exonuclease and possibly endonuclease activity. Involved in maturation of rRNA and in some organisms also mRNA maturation and/or decay.</text>
</comment>
<dbReference type="Pfam" id="PF07521">
    <property type="entry name" value="RMMBL"/>
    <property type="match status" value="1"/>
</dbReference>
<keyword evidence="3" id="KW-0479">Metal-binding</keyword>
<keyword evidence="4 9" id="KW-0255">Endonuclease</keyword>
<keyword evidence="8 9" id="KW-0694">RNA-binding</keyword>
<comment type="caution">
    <text evidence="12">The sequence shown here is derived from an EMBL/GenBank/DDBJ whole genome shotgun (WGS) entry which is preliminary data.</text>
</comment>
<evidence type="ECO:0000256" key="2">
    <source>
        <dbReference type="ARBA" id="ARBA00022722"/>
    </source>
</evidence>
<organism evidence="12 13">
    <name type="scientific">Candidatus Giovannonibacteria bacterium GW2011_GWA2_53_7</name>
    <dbReference type="NCBI Taxonomy" id="1618650"/>
    <lineage>
        <taxon>Bacteria</taxon>
        <taxon>Candidatus Giovannoniibacteriota</taxon>
    </lineage>
</organism>
<dbReference type="GO" id="GO:0004521">
    <property type="term" value="F:RNA endonuclease activity"/>
    <property type="evidence" value="ECO:0007669"/>
    <property type="project" value="UniProtKB-UniRule"/>
</dbReference>
<evidence type="ECO:0000256" key="10">
    <source>
        <dbReference type="SAM" id="MobiDB-lite"/>
    </source>
</evidence>
<comment type="subcellular location">
    <subcellularLocation>
        <location evidence="9">Cytoplasm</location>
    </subcellularLocation>
</comment>
<evidence type="ECO:0000256" key="7">
    <source>
        <dbReference type="ARBA" id="ARBA00022839"/>
    </source>
</evidence>
<evidence type="ECO:0000313" key="12">
    <source>
        <dbReference type="EMBL" id="KKW34487.1"/>
    </source>
</evidence>
<dbReference type="InterPro" id="IPR036866">
    <property type="entry name" value="RibonucZ/Hydroxyglut_hydro"/>
</dbReference>
<dbReference type="GO" id="GO:0005737">
    <property type="term" value="C:cytoplasm"/>
    <property type="evidence" value="ECO:0007669"/>
    <property type="project" value="UniProtKB-SubCell"/>
</dbReference>
<dbReference type="InterPro" id="IPR011108">
    <property type="entry name" value="RMMBL"/>
</dbReference>
<dbReference type="InterPro" id="IPR004613">
    <property type="entry name" value="RNase_J"/>
</dbReference>
<dbReference type="InterPro" id="IPR001279">
    <property type="entry name" value="Metallo-B-lactamas"/>
</dbReference>
<keyword evidence="6" id="KW-0862">Zinc</keyword>
<proteinExistence type="inferred from homology"/>
<feature type="region of interest" description="Disordered" evidence="10">
    <location>
        <begin position="1"/>
        <end position="36"/>
    </location>
</feature>
<dbReference type="GO" id="GO:0006364">
    <property type="term" value="P:rRNA processing"/>
    <property type="evidence" value="ECO:0007669"/>
    <property type="project" value="UniProtKB-UniRule"/>
</dbReference>
<dbReference type="NCBIfam" id="TIGR00649">
    <property type="entry name" value="MG423"/>
    <property type="match status" value="1"/>
</dbReference>
<dbReference type="Pfam" id="PF00753">
    <property type="entry name" value="Lactamase_B"/>
    <property type="match status" value="1"/>
</dbReference>
<dbReference type="HAMAP" id="MF_01491">
    <property type="entry name" value="RNase_J_bact"/>
    <property type="match status" value="1"/>
</dbReference>
<keyword evidence="2 9" id="KW-0540">Nuclease</keyword>
<dbReference type="Gene3D" id="3.10.20.580">
    <property type="match status" value="1"/>
</dbReference>
<feature type="domain" description="Metallo-beta-lactamase" evidence="11">
    <location>
        <begin position="52"/>
        <end position="248"/>
    </location>
</feature>
<evidence type="ECO:0000259" key="11">
    <source>
        <dbReference type="SMART" id="SM00849"/>
    </source>
</evidence>
<dbReference type="CDD" id="cd07714">
    <property type="entry name" value="RNaseJ_MBL-fold"/>
    <property type="match status" value="1"/>
</dbReference>
<evidence type="ECO:0000256" key="5">
    <source>
        <dbReference type="ARBA" id="ARBA00022801"/>
    </source>
</evidence>
<comment type="similarity">
    <text evidence="9">Belongs to the metallo-beta-lactamase superfamily. RNA-metabolizing metallo-beta-lactamase-like family. Bacterial RNase J subfamily.</text>
</comment>
<evidence type="ECO:0000256" key="9">
    <source>
        <dbReference type="HAMAP-Rule" id="MF_01491"/>
    </source>
</evidence>
<reference evidence="12 13" key="1">
    <citation type="journal article" date="2015" name="Nature">
        <title>rRNA introns, odd ribosomes, and small enigmatic genomes across a large radiation of phyla.</title>
        <authorList>
            <person name="Brown C.T."/>
            <person name="Hug L.A."/>
            <person name="Thomas B.C."/>
            <person name="Sharon I."/>
            <person name="Castelle C.J."/>
            <person name="Singh A."/>
            <person name="Wilkins M.J."/>
            <person name="Williams K.H."/>
            <person name="Banfield J.F."/>
        </authorList>
    </citation>
    <scope>NUCLEOTIDE SEQUENCE [LARGE SCALE GENOMIC DNA]</scope>
</reference>
<dbReference type="InterPro" id="IPR030854">
    <property type="entry name" value="RNase_J_bac"/>
</dbReference>
<keyword evidence="9" id="KW-0698">rRNA processing</keyword>
<gene>
    <name evidence="9" type="primary">rnj</name>
    <name evidence="12" type="ORF">UY81_C0073G0002</name>
</gene>
<dbReference type="InterPro" id="IPR055132">
    <property type="entry name" value="RNase_J_b_CASP"/>
</dbReference>
<comment type="subunit">
    <text evidence="9">Homodimer, may be a subunit of the RNA degradosome.</text>
</comment>
<comment type="caution">
    <text evidence="9">Lacks conserved residue(s) required for the propagation of feature annotation.</text>
</comment>
<evidence type="ECO:0000313" key="13">
    <source>
        <dbReference type="Proteomes" id="UP000034290"/>
    </source>
</evidence>
<dbReference type="EMBL" id="LCRM01000073">
    <property type="protein sequence ID" value="KKW34487.1"/>
    <property type="molecule type" value="Genomic_DNA"/>
</dbReference>
<dbReference type="Gene3D" id="3.60.15.10">
    <property type="entry name" value="Ribonuclease Z/Hydroxyacylglutathione hydrolase-like"/>
    <property type="match status" value="1"/>
</dbReference>
<evidence type="ECO:0000256" key="4">
    <source>
        <dbReference type="ARBA" id="ARBA00022759"/>
    </source>
</evidence>
<dbReference type="Gene3D" id="3.40.50.10710">
    <property type="entry name" value="Metallo-hydrolase/oxidoreductase"/>
    <property type="match status" value="1"/>
</dbReference>
<name>A0A0G2A120_9BACT</name>
<dbReference type="Pfam" id="PF17770">
    <property type="entry name" value="RNase_J_C"/>
    <property type="match status" value="1"/>
</dbReference>
<dbReference type="GO" id="GO:0008270">
    <property type="term" value="F:zinc ion binding"/>
    <property type="evidence" value="ECO:0007669"/>
    <property type="project" value="InterPro"/>
</dbReference>
<dbReference type="PANTHER" id="PTHR43694">
    <property type="entry name" value="RIBONUCLEASE J"/>
    <property type="match status" value="1"/>
</dbReference>
<dbReference type="Proteomes" id="UP000034290">
    <property type="component" value="Unassembled WGS sequence"/>
</dbReference>
<dbReference type="SUPFAM" id="SSF56281">
    <property type="entry name" value="Metallo-hydrolase/oxidoreductase"/>
    <property type="match status" value="1"/>
</dbReference>
<dbReference type="AlphaFoldDB" id="A0A0G2A120"/>
<accession>A0A0G2A120</accession>
<keyword evidence="5 9" id="KW-0378">Hydrolase</keyword>
<keyword evidence="7 9" id="KW-0269">Exonuclease</keyword>
<dbReference type="InterPro" id="IPR042173">
    <property type="entry name" value="RNase_J_2"/>
</dbReference>
<dbReference type="Pfam" id="PF22505">
    <property type="entry name" value="RNase_J_b_CASP"/>
    <property type="match status" value="1"/>
</dbReference>
<evidence type="ECO:0000256" key="1">
    <source>
        <dbReference type="ARBA" id="ARBA00022490"/>
    </source>
</evidence>
<evidence type="ECO:0000256" key="3">
    <source>
        <dbReference type="ARBA" id="ARBA00022723"/>
    </source>
</evidence>
<protein>
    <recommendedName>
        <fullName evidence="9">Ribonuclease J</fullName>
        <shortName evidence="9">RNase J</shortName>
        <ecNumber evidence="9">3.1.-.-</ecNumber>
    </recommendedName>
</protein>
<dbReference type="PATRIC" id="fig|1618650.3.peg.692"/>
<dbReference type="EC" id="3.1.-.-" evidence="9"/>
<dbReference type="PANTHER" id="PTHR43694:SF1">
    <property type="entry name" value="RIBONUCLEASE J"/>
    <property type="match status" value="1"/>
</dbReference>
<dbReference type="GO" id="GO:0003723">
    <property type="term" value="F:RNA binding"/>
    <property type="evidence" value="ECO:0007669"/>
    <property type="project" value="UniProtKB-UniRule"/>
</dbReference>
<evidence type="ECO:0000256" key="6">
    <source>
        <dbReference type="ARBA" id="ARBA00022833"/>
    </source>
</evidence>
<dbReference type="GO" id="GO:0004534">
    <property type="term" value="F:5'-3' RNA exonuclease activity"/>
    <property type="evidence" value="ECO:0007669"/>
    <property type="project" value="UniProtKB-UniRule"/>
</dbReference>
<dbReference type="InterPro" id="IPR041636">
    <property type="entry name" value="RNase_J_C"/>
</dbReference>
<dbReference type="SMART" id="SM00849">
    <property type="entry name" value="Lactamase_B"/>
    <property type="match status" value="1"/>
</dbReference>